<keyword evidence="1" id="KW-0472">Membrane</keyword>
<keyword evidence="1" id="KW-0812">Transmembrane</keyword>
<evidence type="ECO:0000313" key="2">
    <source>
        <dbReference type="EMBL" id="SFV66705.1"/>
    </source>
</evidence>
<reference evidence="2" key="1">
    <citation type="submission" date="2016-10" db="EMBL/GenBank/DDBJ databases">
        <authorList>
            <person name="de Groot N.N."/>
        </authorList>
    </citation>
    <scope>NUCLEOTIDE SEQUENCE</scope>
</reference>
<organism evidence="2">
    <name type="scientific">hydrothermal vent metagenome</name>
    <dbReference type="NCBI Taxonomy" id="652676"/>
    <lineage>
        <taxon>unclassified sequences</taxon>
        <taxon>metagenomes</taxon>
        <taxon>ecological metagenomes</taxon>
    </lineage>
</organism>
<name>A0A1W1CLU1_9ZZZZ</name>
<gene>
    <name evidence="2" type="ORF">MNB_SV-13-1150</name>
</gene>
<sequence length="224" mass="25782">MEIFNIDFFIILIPLLVLGIFIYSFYQSQVSDKQVEYIKNYTFPKKIRTSVQEKYPHLKEKDLDKVLLGLKDFFIFSNQAKLKSLSMPSQVVDLAWHEFILFTHEYEIFCKKAFGKFYHHVPLINSQTMTQKGIRPIWELACRKAYISPKNPTQLPLLFAIDTLLDIKNGFRYSTKNKNTISNPNNKNNTIDDHCTFYIFYEGSSFGNSSSSSSCSGGSCSGGD</sequence>
<keyword evidence="1" id="KW-1133">Transmembrane helix</keyword>
<evidence type="ECO:0000256" key="1">
    <source>
        <dbReference type="SAM" id="Phobius"/>
    </source>
</evidence>
<feature type="transmembrane region" description="Helical" evidence="1">
    <location>
        <begin position="6"/>
        <end position="26"/>
    </location>
</feature>
<protein>
    <submittedName>
        <fullName evidence="2">Uncharacterized protein</fullName>
    </submittedName>
</protein>
<dbReference type="EMBL" id="FPHM01000099">
    <property type="protein sequence ID" value="SFV66705.1"/>
    <property type="molecule type" value="Genomic_DNA"/>
</dbReference>
<accession>A0A1W1CLU1</accession>
<dbReference type="AlphaFoldDB" id="A0A1W1CLU1"/>
<proteinExistence type="predicted"/>